<evidence type="ECO:0000256" key="3">
    <source>
        <dbReference type="ARBA" id="ARBA00022448"/>
    </source>
</evidence>
<evidence type="ECO:0000259" key="11">
    <source>
        <dbReference type="PROSITE" id="PS50893"/>
    </source>
</evidence>
<dbReference type="PROSITE" id="PS50893">
    <property type="entry name" value="ABC_TRANSPORTER_2"/>
    <property type="match status" value="1"/>
</dbReference>
<dbReference type="InterPro" id="IPR003593">
    <property type="entry name" value="AAA+_ATPase"/>
</dbReference>
<evidence type="ECO:0000256" key="4">
    <source>
        <dbReference type="ARBA" id="ARBA00022475"/>
    </source>
</evidence>
<reference evidence="12 13" key="1">
    <citation type="submission" date="2015-02" db="EMBL/GenBank/DDBJ databases">
        <title>Genome sequene of Rhodovulum sulfidophilum DSM 2351.</title>
        <authorList>
            <person name="Nagao N."/>
        </authorList>
    </citation>
    <scope>NUCLEOTIDE SEQUENCE [LARGE SCALE GENOMIC DNA]</scope>
    <source>
        <strain evidence="12 13">DSM 2351</strain>
    </source>
</reference>
<dbReference type="PANTHER" id="PTHR42771:SF2">
    <property type="entry name" value="IRON(3+)-HYDROXAMATE IMPORT ATP-BINDING PROTEIN FHUC"/>
    <property type="match status" value="1"/>
</dbReference>
<dbReference type="InterPro" id="IPR051535">
    <property type="entry name" value="Siderophore_ABC-ATPase"/>
</dbReference>
<evidence type="ECO:0000313" key="12">
    <source>
        <dbReference type="EMBL" id="BAQ69515.1"/>
    </source>
</evidence>
<keyword evidence="9" id="KW-0406">Ion transport</keyword>
<comment type="similarity">
    <text evidence="2">Belongs to the ABC transporter superfamily.</text>
</comment>
<evidence type="ECO:0000256" key="8">
    <source>
        <dbReference type="ARBA" id="ARBA00023004"/>
    </source>
</evidence>
<keyword evidence="8" id="KW-0408">Iron</keyword>
<sequence>MTLFFCHALERRDGRRTLLGPLDLNTAQGRLTAILGHNGSGKSTLLKALAGQDRPDGGRVDFMGRPIGAWSGRELARRLAWLPQSPALAPGMTLRGLVALGRFPWHGLLGRRSARDREACDEALALTGTTALADRLVDTLSGGERQRGWIAMLLAQGAEVLLLDEPVSALDIAHQVEVMELLANLNRRRGLSVIMVLHDLNLAMAWCDEAIALRGGRLAAHCPIADLHDPALLHRLYGLEMETVTWRGSRLVMPSRLLGPGAAAE</sequence>
<evidence type="ECO:0000256" key="5">
    <source>
        <dbReference type="ARBA" id="ARBA00022496"/>
    </source>
</evidence>
<dbReference type="PANTHER" id="PTHR42771">
    <property type="entry name" value="IRON(3+)-HYDROXAMATE IMPORT ATP-BINDING PROTEIN FHUC"/>
    <property type="match status" value="1"/>
</dbReference>
<dbReference type="SUPFAM" id="SSF52540">
    <property type="entry name" value="P-loop containing nucleoside triphosphate hydrolases"/>
    <property type="match status" value="1"/>
</dbReference>
<evidence type="ECO:0000256" key="1">
    <source>
        <dbReference type="ARBA" id="ARBA00004202"/>
    </source>
</evidence>
<protein>
    <submittedName>
        <fullName evidence="12">Ferric hydroxamate ABC transporter, ATP-binding protein FhuC</fullName>
    </submittedName>
</protein>
<keyword evidence="6" id="KW-0547">Nucleotide-binding</keyword>
<gene>
    <name evidence="12" type="ORF">NHU_02364</name>
</gene>
<dbReference type="InterPro" id="IPR027417">
    <property type="entry name" value="P-loop_NTPase"/>
</dbReference>
<proteinExistence type="inferred from homology"/>
<keyword evidence="4" id="KW-1003">Cell membrane</keyword>
<dbReference type="InterPro" id="IPR003439">
    <property type="entry name" value="ABC_transporter-like_ATP-bd"/>
</dbReference>
<feature type="domain" description="ABC transporter" evidence="11">
    <location>
        <begin position="3"/>
        <end position="240"/>
    </location>
</feature>
<dbReference type="GO" id="GO:0016887">
    <property type="term" value="F:ATP hydrolysis activity"/>
    <property type="evidence" value="ECO:0007669"/>
    <property type="project" value="InterPro"/>
</dbReference>
<evidence type="ECO:0000313" key="13">
    <source>
        <dbReference type="Proteomes" id="UP000064912"/>
    </source>
</evidence>
<dbReference type="GO" id="GO:0005886">
    <property type="term" value="C:plasma membrane"/>
    <property type="evidence" value="ECO:0007669"/>
    <property type="project" value="UniProtKB-SubCell"/>
</dbReference>
<comment type="subcellular location">
    <subcellularLocation>
        <location evidence="1">Cell membrane</location>
        <topology evidence="1">Peripheral membrane protein</topology>
    </subcellularLocation>
</comment>
<evidence type="ECO:0000256" key="10">
    <source>
        <dbReference type="ARBA" id="ARBA00023136"/>
    </source>
</evidence>
<evidence type="ECO:0000256" key="7">
    <source>
        <dbReference type="ARBA" id="ARBA00022840"/>
    </source>
</evidence>
<dbReference type="EMBL" id="AP014800">
    <property type="protein sequence ID" value="BAQ69515.1"/>
    <property type="molecule type" value="Genomic_DNA"/>
</dbReference>
<keyword evidence="3" id="KW-0813">Transport</keyword>
<accession>A0A0D6B3R8</accession>
<dbReference type="AlphaFoldDB" id="A0A0D6B3R8"/>
<dbReference type="FunFam" id="3.40.50.300:FF:000134">
    <property type="entry name" value="Iron-enterobactin ABC transporter ATP-binding protein"/>
    <property type="match status" value="1"/>
</dbReference>
<dbReference type="Proteomes" id="UP000064912">
    <property type="component" value="Chromosome"/>
</dbReference>
<keyword evidence="10" id="KW-0472">Membrane</keyword>
<organism evidence="12 13">
    <name type="scientific">Rhodovulum sulfidophilum</name>
    <name type="common">Rhodobacter sulfidophilus</name>
    <dbReference type="NCBI Taxonomy" id="35806"/>
    <lineage>
        <taxon>Bacteria</taxon>
        <taxon>Pseudomonadati</taxon>
        <taxon>Pseudomonadota</taxon>
        <taxon>Alphaproteobacteria</taxon>
        <taxon>Rhodobacterales</taxon>
        <taxon>Paracoccaceae</taxon>
        <taxon>Rhodovulum</taxon>
    </lineage>
</organism>
<dbReference type="GO" id="GO:0005524">
    <property type="term" value="F:ATP binding"/>
    <property type="evidence" value="ECO:0007669"/>
    <property type="project" value="UniProtKB-KW"/>
</dbReference>
<keyword evidence="7 12" id="KW-0067">ATP-binding</keyword>
<dbReference type="KEGG" id="rsu:NHU_02364"/>
<dbReference type="Gene3D" id="3.40.50.300">
    <property type="entry name" value="P-loop containing nucleotide triphosphate hydrolases"/>
    <property type="match status" value="1"/>
</dbReference>
<evidence type="ECO:0000256" key="6">
    <source>
        <dbReference type="ARBA" id="ARBA00022741"/>
    </source>
</evidence>
<dbReference type="GO" id="GO:0006826">
    <property type="term" value="P:iron ion transport"/>
    <property type="evidence" value="ECO:0007669"/>
    <property type="project" value="UniProtKB-KW"/>
</dbReference>
<evidence type="ECO:0000256" key="9">
    <source>
        <dbReference type="ARBA" id="ARBA00023065"/>
    </source>
</evidence>
<dbReference type="PATRIC" id="fig|35806.4.peg.2432"/>
<name>A0A0D6B3R8_RHOSU</name>
<dbReference type="Pfam" id="PF00005">
    <property type="entry name" value="ABC_tran"/>
    <property type="match status" value="1"/>
</dbReference>
<dbReference type="SMART" id="SM00382">
    <property type="entry name" value="AAA"/>
    <property type="match status" value="1"/>
</dbReference>
<dbReference type="CDD" id="cd03214">
    <property type="entry name" value="ABC_Iron-Siderophores_B12_Hemin"/>
    <property type="match status" value="1"/>
</dbReference>
<evidence type="ECO:0000256" key="2">
    <source>
        <dbReference type="ARBA" id="ARBA00005417"/>
    </source>
</evidence>
<keyword evidence="5" id="KW-0410">Iron transport</keyword>